<accession>A0A9Q8T4A7</accession>
<reference evidence="1" key="1">
    <citation type="journal article" date="2021" name="Mol. Plant Microbe Interact.">
        <title>Complete Genome Sequence of the Plant-Pathogenic Fungus Colletotrichum lupini.</title>
        <authorList>
            <person name="Baroncelli R."/>
            <person name="Pensec F."/>
            <person name="Da Lio D."/>
            <person name="Boufleur T."/>
            <person name="Vicente I."/>
            <person name="Sarrocco S."/>
            <person name="Picot A."/>
            <person name="Baraldi E."/>
            <person name="Sukno S."/>
            <person name="Thon M."/>
            <person name="Le Floch G."/>
        </authorList>
    </citation>
    <scope>NUCLEOTIDE SEQUENCE</scope>
    <source>
        <strain evidence="1">IMI 504893</strain>
    </source>
</reference>
<dbReference type="AlphaFoldDB" id="A0A9Q8T4A7"/>
<proteinExistence type="predicted"/>
<keyword evidence="2" id="KW-1185">Reference proteome</keyword>
<organism evidence="1 2">
    <name type="scientific">Colletotrichum lupini</name>
    <dbReference type="NCBI Taxonomy" id="145971"/>
    <lineage>
        <taxon>Eukaryota</taxon>
        <taxon>Fungi</taxon>
        <taxon>Dikarya</taxon>
        <taxon>Ascomycota</taxon>
        <taxon>Pezizomycotina</taxon>
        <taxon>Sordariomycetes</taxon>
        <taxon>Hypocreomycetidae</taxon>
        <taxon>Glomerellales</taxon>
        <taxon>Glomerellaceae</taxon>
        <taxon>Colletotrichum</taxon>
        <taxon>Colletotrichum acutatum species complex</taxon>
    </lineage>
</organism>
<evidence type="ECO:0000313" key="1">
    <source>
        <dbReference type="EMBL" id="UQC88770.1"/>
    </source>
</evidence>
<evidence type="ECO:0000313" key="2">
    <source>
        <dbReference type="Proteomes" id="UP000830671"/>
    </source>
</evidence>
<gene>
    <name evidence="1" type="ORF">CLUP02_14295</name>
</gene>
<dbReference type="Proteomes" id="UP000830671">
    <property type="component" value="Chromosome 7"/>
</dbReference>
<dbReference type="EMBL" id="CP019479">
    <property type="protein sequence ID" value="UQC88770.1"/>
    <property type="molecule type" value="Genomic_DNA"/>
</dbReference>
<name>A0A9Q8T4A7_9PEZI</name>
<sequence length="25" mass="2810">MPRMRFCRIGSPIRPRHPADCAGAN</sequence>
<protein>
    <submittedName>
        <fullName evidence="1">Uncharacterized protein</fullName>
    </submittedName>
</protein>